<evidence type="ECO:0000313" key="2">
    <source>
        <dbReference type="Proteomes" id="UP001164705"/>
    </source>
</evidence>
<protein>
    <submittedName>
        <fullName evidence="1">Uncharacterized protein</fullName>
    </submittedName>
</protein>
<accession>A0A9E8MUQ2</accession>
<name>A0A9E8MUQ2_9FLAO</name>
<organism evidence="1 2">
    <name type="scientific">Lacinutrix neustonica</name>
    <dbReference type="NCBI Taxonomy" id="2980107"/>
    <lineage>
        <taxon>Bacteria</taxon>
        <taxon>Pseudomonadati</taxon>
        <taxon>Bacteroidota</taxon>
        <taxon>Flavobacteriia</taxon>
        <taxon>Flavobacteriales</taxon>
        <taxon>Flavobacteriaceae</taxon>
        <taxon>Lacinutrix</taxon>
    </lineage>
</organism>
<dbReference type="EMBL" id="CP113088">
    <property type="protein sequence ID" value="WAC01912.1"/>
    <property type="molecule type" value="Genomic_DNA"/>
</dbReference>
<dbReference type="RefSeq" id="WP_267676510.1">
    <property type="nucleotide sequence ID" value="NZ_CP113088.1"/>
</dbReference>
<sequence length="293" mass="33802">MKINYLLPLTFIIFFSSCNSTEKLEEKLVDDEIIGSWTLTEVITFDKENADINDAERTALANEKLTKGLTLQFFPDSSYTMFEGGNIKHGNWTYVNDKALSYGQNILKIDRFDEVGQMTGLLASIRNNDKGVESAVKFVEEIKKLKNYKEDPFYPGNNKWRERPLKKETNEEIVARLSNYILHNAYLLKAAYERNDVTVSFEYSRGVIKVFKGGIGVVKKNKINQTWKNYFYNDADAMKAFNLYSSYLDKQGVLRAVSTGDWVKDDYEILMKLYSQIQKTKVAAVERLEQQNS</sequence>
<keyword evidence="2" id="KW-1185">Reference proteome</keyword>
<dbReference type="AlphaFoldDB" id="A0A9E8MUQ2"/>
<dbReference type="Proteomes" id="UP001164705">
    <property type="component" value="Chromosome"/>
</dbReference>
<dbReference type="KEGG" id="lnu:N7U66_19000"/>
<dbReference type="PROSITE" id="PS51257">
    <property type="entry name" value="PROKAR_LIPOPROTEIN"/>
    <property type="match status" value="1"/>
</dbReference>
<proteinExistence type="predicted"/>
<gene>
    <name evidence="1" type="ORF">N7U66_19000</name>
</gene>
<reference evidence="1" key="1">
    <citation type="submission" date="2022-11" db="EMBL/GenBank/DDBJ databases">
        <title>Lacinutrix neustonica HL-RS19T sp. nov., isolated from the surface microlayer sample of brackish Lake Shihwa.</title>
        <authorList>
            <person name="Choi J.Y."/>
            <person name="Hwang C.Y."/>
        </authorList>
    </citation>
    <scope>NUCLEOTIDE SEQUENCE</scope>
    <source>
        <strain evidence="1">HL-RS19</strain>
    </source>
</reference>
<evidence type="ECO:0000313" key="1">
    <source>
        <dbReference type="EMBL" id="WAC01912.1"/>
    </source>
</evidence>